<feature type="signal peptide" evidence="1">
    <location>
        <begin position="1"/>
        <end position="23"/>
    </location>
</feature>
<dbReference type="STRING" id="1044.EH31_16405"/>
<dbReference type="OrthoDB" id="7629852at2"/>
<accession>A0A074M753</accession>
<dbReference type="EMBL" id="JMIW01000009">
    <property type="protein sequence ID" value="KEO88540.1"/>
    <property type="molecule type" value="Genomic_DNA"/>
</dbReference>
<dbReference type="Proteomes" id="UP000027647">
    <property type="component" value="Unassembled WGS sequence"/>
</dbReference>
<dbReference type="Gene3D" id="3.40.30.10">
    <property type="entry name" value="Glutaredoxin"/>
    <property type="match status" value="1"/>
</dbReference>
<sequence length="250" mass="27046">MKAIFAGLIAALLVIGGASLARGGDTHDYPEARLYDASIDAGAAVNAAMERAKERRVNVLIAFGANWCHDSRAFAGWTQSERIGRLIKDRYELVFVNVGMPQQGDGHNLDVLQRFGIEEQEGTPLVLVVSPEGDVLNADTAQSWRNTASRSEDEIYDELVILAELQSGGNSEQSKIVQQIWTRSKGQSCEYAAGENGPWLQEVKDLGKIGPSTRPAEISDETPWRCVATVIYAIQSAGGPAGYISNPTNP</sequence>
<proteinExistence type="predicted"/>
<evidence type="ECO:0008006" key="4">
    <source>
        <dbReference type="Google" id="ProtNLM"/>
    </source>
</evidence>
<keyword evidence="1" id="KW-0732">Signal</keyword>
<dbReference type="Pfam" id="PF13899">
    <property type="entry name" value="Thioredoxin_7"/>
    <property type="match status" value="1"/>
</dbReference>
<dbReference type="AlphaFoldDB" id="A0A074M753"/>
<gene>
    <name evidence="2" type="ORF">EH31_16405</name>
</gene>
<keyword evidence="3" id="KW-1185">Reference proteome</keyword>
<evidence type="ECO:0000313" key="2">
    <source>
        <dbReference type="EMBL" id="KEO88540.1"/>
    </source>
</evidence>
<evidence type="ECO:0000313" key="3">
    <source>
        <dbReference type="Proteomes" id="UP000027647"/>
    </source>
</evidence>
<feature type="chain" id="PRO_5001699030" description="Thioredoxin domain-containing protein" evidence="1">
    <location>
        <begin position="24"/>
        <end position="250"/>
    </location>
</feature>
<evidence type="ECO:0000256" key="1">
    <source>
        <dbReference type="SAM" id="SignalP"/>
    </source>
</evidence>
<dbReference type="eggNOG" id="COG0526">
    <property type="taxonomic scope" value="Bacteria"/>
</dbReference>
<protein>
    <recommendedName>
        <fullName evidence="4">Thioredoxin domain-containing protein</fullName>
    </recommendedName>
</protein>
<comment type="caution">
    <text evidence="2">The sequence shown here is derived from an EMBL/GenBank/DDBJ whole genome shotgun (WGS) entry which is preliminary data.</text>
</comment>
<reference evidence="2 3" key="1">
    <citation type="submission" date="2014-04" db="EMBL/GenBank/DDBJ databases">
        <title>A comprehensive comparison of genomes of Erythrobacter spp. strains.</title>
        <authorList>
            <person name="Zheng Q."/>
        </authorList>
    </citation>
    <scope>NUCLEOTIDE SEQUENCE [LARGE SCALE GENOMIC DNA]</scope>
    <source>
        <strain evidence="2 3">DSM 6997</strain>
    </source>
</reference>
<dbReference type="SUPFAM" id="SSF52833">
    <property type="entry name" value="Thioredoxin-like"/>
    <property type="match status" value="1"/>
</dbReference>
<organism evidence="2 3">
    <name type="scientific">Erythrobacter longus</name>
    <dbReference type="NCBI Taxonomy" id="1044"/>
    <lineage>
        <taxon>Bacteria</taxon>
        <taxon>Pseudomonadati</taxon>
        <taxon>Pseudomonadota</taxon>
        <taxon>Alphaproteobacteria</taxon>
        <taxon>Sphingomonadales</taxon>
        <taxon>Erythrobacteraceae</taxon>
        <taxon>Erythrobacter/Porphyrobacter group</taxon>
        <taxon>Erythrobacter</taxon>
    </lineage>
</organism>
<name>A0A074M753_ERYLO</name>
<dbReference type="InterPro" id="IPR036249">
    <property type="entry name" value="Thioredoxin-like_sf"/>
</dbReference>